<dbReference type="EC" id="2.3.1.225" evidence="11"/>
<proteinExistence type="inferred from homology"/>
<dbReference type="GO" id="GO:0019706">
    <property type="term" value="F:protein-cysteine S-palmitoyltransferase activity"/>
    <property type="evidence" value="ECO:0007669"/>
    <property type="project" value="UniProtKB-UniRule"/>
</dbReference>
<dbReference type="InterPro" id="IPR039859">
    <property type="entry name" value="PFA4/ZDH16/20/ERF2-like"/>
</dbReference>
<keyword evidence="8 11" id="KW-0449">Lipoprotein</keyword>
<organism evidence="15 16">
    <name type="scientific">Microthyrium microscopicum</name>
    <dbReference type="NCBI Taxonomy" id="703497"/>
    <lineage>
        <taxon>Eukaryota</taxon>
        <taxon>Fungi</taxon>
        <taxon>Dikarya</taxon>
        <taxon>Ascomycota</taxon>
        <taxon>Pezizomycotina</taxon>
        <taxon>Dothideomycetes</taxon>
        <taxon>Dothideomycetes incertae sedis</taxon>
        <taxon>Microthyriales</taxon>
        <taxon>Microthyriaceae</taxon>
        <taxon>Microthyrium</taxon>
    </lineage>
</organism>
<feature type="region of interest" description="Disordered" evidence="13">
    <location>
        <begin position="67"/>
        <end position="92"/>
    </location>
</feature>
<feature type="region of interest" description="Disordered" evidence="13">
    <location>
        <begin position="320"/>
        <end position="339"/>
    </location>
</feature>
<evidence type="ECO:0000256" key="1">
    <source>
        <dbReference type="ARBA" id="ARBA00004141"/>
    </source>
</evidence>
<feature type="transmembrane region" description="Helical" evidence="11 12">
    <location>
        <begin position="146"/>
        <end position="167"/>
    </location>
</feature>
<evidence type="ECO:0000259" key="14">
    <source>
        <dbReference type="Pfam" id="PF01529"/>
    </source>
</evidence>
<comment type="subcellular location">
    <subcellularLocation>
        <location evidence="11">Endoplasmic reticulum membrane</location>
        <topology evidence="11">Multi-pass membrane protein</topology>
    </subcellularLocation>
    <subcellularLocation>
        <location evidence="1">Membrane</location>
        <topology evidence="1">Multi-pass membrane protein</topology>
    </subcellularLocation>
</comment>
<comment type="domain">
    <text evidence="11 12">The DHHC domain is required for palmitoyltransferase activity.</text>
</comment>
<evidence type="ECO:0000256" key="2">
    <source>
        <dbReference type="ARBA" id="ARBA00022679"/>
    </source>
</evidence>
<feature type="transmembrane region" description="Helical" evidence="11 12">
    <location>
        <begin position="188"/>
        <end position="207"/>
    </location>
</feature>
<dbReference type="PANTHER" id="PTHR12246">
    <property type="entry name" value="PALMITOYLTRANSFERASE ZDHHC16"/>
    <property type="match status" value="1"/>
</dbReference>
<gene>
    <name evidence="11" type="primary">PFA4</name>
    <name evidence="15" type="ORF">BT63DRAFT_20639</name>
</gene>
<dbReference type="PROSITE" id="PS50216">
    <property type="entry name" value="DHHC"/>
    <property type="match status" value="1"/>
</dbReference>
<feature type="active site" description="S-palmitoyl cysteine intermediate" evidence="11">
    <location>
        <position position="128"/>
    </location>
</feature>
<evidence type="ECO:0000256" key="9">
    <source>
        <dbReference type="ARBA" id="ARBA00023315"/>
    </source>
</evidence>
<evidence type="ECO:0000256" key="7">
    <source>
        <dbReference type="ARBA" id="ARBA00023139"/>
    </source>
</evidence>
<sequence length="468" mass="53637">MGSFELASLAVPFVSLLICFLAFPSQYLFKHLDPRPLSHNEFIAFNANIAFLLICYVRTVVTDPGRIPKLGNEEKEPGNGDATSPDSSNAEKVARRQRWCRICDSRKPPRSHHCRKCKRCIPKMDHHCPWTGNCVSHRTFPHFFRFVASSVLAMAQLEYFLFIRIAHLWARRNMPMYHGPSATQLGHLFVLSITNTLCLLALSILILRTTWTLLWNVTTIEEWEVERHETLLRRARASGGFLDGPDGMKVRIKRQEFPYDIGIWANISQGMGTWNALAWFWPFSATPTLESGLDYETNGFEDPAIGWPPPDPDRIPRLARNYEDNGCNRDSDDEFTTRREFRKRQAEDLKRWNASYGRTRSSSNATSYSLSVPPTTVPAGGTDSSPTPLVKRRQPFHKRYDAEALKSNDTSNPDLFIDGDGEGEEAWRNTEGERLQDFGVDEEAEFYDEDEISLAELLRRRRQEAKTK</sequence>
<keyword evidence="2 11" id="KW-0808">Transferase</keyword>
<keyword evidence="5 11" id="KW-1133">Transmembrane helix</keyword>
<evidence type="ECO:0000256" key="13">
    <source>
        <dbReference type="SAM" id="MobiDB-lite"/>
    </source>
</evidence>
<evidence type="ECO:0000313" key="16">
    <source>
        <dbReference type="Proteomes" id="UP000799302"/>
    </source>
</evidence>
<keyword evidence="7 11" id="KW-0564">Palmitate</keyword>
<keyword evidence="16" id="KW-1185">Reference proteome</keyword>
<evidence type="ECO:0000256" key="12">
    <source>
        <dbReference type="RuleBase" id="RU079119"/>
    </source>
</evidence>
<evidence type="ECO:0000313" key="15">
    <source>
        <dbReference type="EMBL" id="KAF2674790.1"/>
    </source>
</evidence>
<keyword evidence="4 11" id="KW-0256">Endoplasmic reticulum</keyword>
<accession>A0A6A6USN8</accession>
<evidence type="ECO:0000256" key="10">
    <source>
        <dbReference type="ARBA" id="ARBA00048048"/>
    </source>
</evidence>
<feature type="domain" description="Palmitoyltransferase DHHC" evidence="14">
    <location>
        <begin position="96"/>
        <end position="224"/>
    </location>
</feature>
<comment type="function">
    <text evidence="11">Mediates the reversible addition of palmitate to target proteins, thereby regulating their membrane association and biological function.</text>
</comment>
<feature type="compositionally biased region" description="Polar residues" evidence="13">
    <location>
        <begin position="81"/>
        <end position="90"/>
    </location>
</feature>
<feature type="transmembrane region" description="Helical" evidence="11 12">
    <location>
        <begin position="41"/>
        <end position="61"/>
    </location>
</feature>
<comment type="catalytic activity">
    <reaction evidence="10 11 12">
        <text>L-cysteinyl-[protein] + hexadecanoyl-CoA = S-hexadecanoyl-L-cysteinyl-[protein] + CoA</text>
        <dbReference type="Rhea" id="RHEA:36683"/>
        <dbReference type="Rhea" id="RHEA-COMP:10131"/>
        <dbReference type="Rhea" id="RHEA-COMP:11032"/>
        <dbReference type="ChEBI" id="CHEBI:29950"/>
        <dbReference type="ChEBI" id="CHEBI:57287"/>
        <dbReference type="ChEBI" id="CHEBI:57379"/>
        <dbReference type="ChEBI" id="CHEBI:74151"/>
        <dbReference type="EC" id="2.3.1.225"/>
    </reaction>
</comment>
<reference evidence="15" key="1">
    <citation type="journal article" date="2020" name="Stud. Mycol.">
        <title>101 Dothideomycetes genomes: a test case for predicting lifestyles and emergence of pathogens.</title>
        <authorList>
            <person name="Haridas S."/>
            <person name="Albert R."/>
            <person name="Binder M."/>
            <person name="Bloem J."/>
            <person name="Labutti K."/>
            <person name="Salamov A."/>
            <person name="Andreopoulos B."/>
            <person name="Baker S."/>
            <person name="Barry K."/>
            <person name="Bills G."/>
            <person name="Bluhm B."/>
            <person name="Cannon C."/>
            <person name="Castanera R."/>
            <person name="Culley D."/>
            <person name="Daum C."/>
            <person name="Ezra D."/>
            <person name="Gonzalez J."/>
            <person name="Henrissat B."/>
            <person name="Kuo A."/>
            <person name="Liang C."/>
            <person name="Lipzen A."/>
            <person name="Lutzoni F."/>
            <person name="Magnuson J."/>
            <person name="Mondo S."/>
            <person name="Nolan M."/>
            <person name="Ohm R."/>
            <person name="Pangilinan J."/>
            <person name="Park H.-J."/>
            <person name="Ramirez L."/>
            <person name="Alfaro M."/>
            <person name="Sun H."/>
            <person name="Tritt A."/>
            <person name="Yoshinaga Y."/>
            <person name="Zwiers L.-H."/>
            <person name="Turgeon B."/>
            <person name="Goodwin S."/>
            <person name="Spatafora J."/>
            <person name="Crous P."/>
            <person name="Grigoriev I."/>
        </authorList>
    </citation>
    <scope>NUCLEOTIDE SEQUENCE</scope>
    <source>
        <strain evidence="15">CBS 115976</strain>
    </source>
</reference>
<feature type="region of interest" description="Disordered" evidence="13">
    <location>
        <begin position="358"/>
        <end position="426"/>
    </location>
</feature>
<dbReference type="AlphaFoldDB" id="A0A6A6USN8"/>
<dbReference type="Pfam" id="PF01529">
    <property type="entry name" value="DHHC"/>
    <property type="match status" value="1"/>
</dbReference>
<evidence type="ECO:0000256" key="3">
    <source>
        <dbReference type="ARBA" id="ARBA00022692"/>
    </source>
</evidence>
<evidence type="ECO:0000256" key="5">
    <source>
        <dbReference type="ARBA" id="ARBA00022989"/>
    </source>
</evidence>
<dbReference type="EMBL" id="MU004230">
    <property type="protein sequence ID" value="KAF2674790.1"/>
    <property type="molecule type" value="Genomic_DNA"/>
</dbReference>
<evidence type="ECO:0000256" key="4">
    <source>
        <dbReference type="ARBA" id="ARBA00022824"/>
    </source>
</evidence>
<keyword evidence="6 11" id="KW-0472">Membrane</keyword>
<feature type="transmembrane region" description="Helical" evidence="11 12">
    <location>
        <begin position="6"/>
        <end position="29"/>
    </location>
</feature>
<dbReference type="InterPro" id="IPR001594">
    <property type="entry name" value="Palmitoyltrfase_DHHC"/>
</dbReference>
<keyword evidence="9 11" id="KW-0012">Acyltransferase</keyword>
<evidence type="ECO:0000256" key="6">
    <source>
        <dbReference type="ARBA" id="ARBA00023136"/>
    </source>
</evidence>
<dbReference type="OrthoDB" id="331948at2759"/>
<dbReference type="Proteomes" id="UP000799302">
    <property type="component" value="Unassembled WGS sequence"/>
</dbReference>
<name>A0A6A6USN8_9PEZI</name>
<feature type="compositionally biased region" description="Polar residues" evidence="13">
    <location>
        <begin position="358"/>
        <end position="374"/>
    </location>
</feature>
<dbReference type="HAMAP" id="MF_03199">
    <property type="entry name" value="DHHC_PAT_PFA4"/>
    <property type="match status" value="1"/>
</dbReference>
<protein>
    <recommendedName>
        <fullName evidence="11">Palmitoyltransferase PFA4</fullName>
        <ecNumber evidence="11">2.3.1.225</ecNumber>
    </recommendedName>
    <alternativeName>
        <fullName evidence="11">Protein S-acyltransferase</fullName>
        <shortName evidence="11">PAT</shortName>
    </alternativeName>
    <alternativeName>
        <fullName evidence="11">Protein fatty acyltransferase 4</fullName>
    </alternativeName>
</protein>
<keyword evidence="3 11" id="KW-0812">Transmembrane</keyword>
<comment type="similarity">
    <text evidence="11">Belongs to the DHHC palmitoyltransferase family. PFA4 subfamily.</text>
</comment>
<evidence type="ECO:0000256" key="11">
    <source>
        <dbReference type="HAMAP-Rule" id="MF_03199"/>
    </source>
</evidence>
<evidence type="ECO:0000256" key="8">
    <source>
        <dbReference type="ARBA" id="ARBA00023288"/>
    </source>
</evidence>
<dbReference type="InterPro" id="IPR033682">
    <property type="entry name" value="PFA4"/>
</dbReference>
<dbReference type="GO" id="GO:0005789">
    <property type="term" value="C:endoplasmic reticulum membrane"/>
    <property type="evidence" value="ECO:0007669"/>
    <property type="project" value="UniProtKB-SubCell"/>
</dbReference>